<protein>
    <recommendedName>
        <fullName evidence="8">Cytidylate kinase</fullName>
        <shortName evidence="8">CK</shortName>
        <ecNumber evidence="8">2.7.4.25</ecNumber>
    </recommendedName>
    <alternativeName>
        <fullName evidence="8">Cytidine monophosphate kinase</fullName>
        <shortName evidence="8">CMP kinase</shortName>
    </alternativeName>
</protein>
<name>A0ABV6CBP9_9GAMM</name>
<evidence type="ECO:0000256" key="5">
    <source>
        <dbReference type="ARBA" id="ARBA00022840"/>
    </source>
</evidence>
<dbReference type="HAMAP" id="MF_00238">
    <property type="entry name" value="Cytidyl_kinase_type1"/>
    <property type="match status" value="1"/>
</dbReference>
<evidence type="ECO:0000256" key="6">
    <source>
        <dbReference type="ARBA" id="ARBA00047615"/>
    </source>
</evidence>
<dbReference type="Gene3D" id="3.40.50.300">
    <property type="entry name" value="P-loop containing nucleotide triphosphate hydrolases"/>
    <property type="match status" value="1"/>
</dbReference>
<feature type="binding site" evidence="8">
    <location>
        <begin position="12"/>
        <end position="20"/>
    </location>
    <ligand>
        <name>ATP</name>
        <dbReference type="ChEBI" id="CHEBI:30616"/>
    </ligand>
</feature>
<keyword evidence="2 8" id="KW-0808">Transferase</keyword>
<dbReference type="RefSeq" id="WP_385877571.1">
    <property type="nucleotide sequence ID" value="NZ_JBHLXE010000100.1"/>
</dbReference>
<comment type="subcellular location">
    <subcellularLocation>
        <location evidence="8">Cytoplasm</location>
    </subcellularLocation>
</comment>
<keyword evidence="3 8" id="KW-0547">Nucleotide-binding</keyword>
<keyword evidence="4 8" id="KW-0418">Kinase</keyword>
<dbReference type="CDD" id="cd02020">
    <property type="entry name" value="CMPK"/>
    <property type="match status" value="1"/>
</dbReference>
<evidence type="ECO:0000313" key="10">
    <source>
        <dbReference type="EMBL" id="MFC0180413.1"/>
    </source>
</evidence>
<dbReference type="Pfam" id="PF02224">
    <property type="entry name" value="Cytidylate_kin"/>
    <property type="match status" value="1"/>
</dbReference>
<organism evidence="10 11">
    <name type="scientific">Thorsellia kenyensis</name>
    <dbReference type="NCBI Taxonomy" id="1549888"/>
    <lineage>
        <taxon>Bacteria</taxon>
        <taxon>Pseudomonadati</taxon>
        <taxon>Pseudomonadota</taxon>
        <taxon>Gammaproteobacteria</taxon>
        <taxon>Enterobacterales</taxon>
        <taxon>Thorselliaceae</taxon>
        <taxon>Thorsellia</taxon>
    </lineage>
</organism>
<dbReference type="InterPro" id="IPR003136">
    <property type="entry name" value="Cytidylate_kin"/>
</dbReference>
<feature type="domain" description="Cytidylate kinase" evidence="9">
    <location>
        <begin position="8"/>
        <end position="220"/>
    </location>
</feature>
<dbReference type="SUPFAM" id="SSF52540">
    <property type="entry name" value="P-loop containing nucleoside triphosphate hydrolases"/>
    <property type="match status" value="1"/>
</dbReference>
<gene>
    <name evidence="8 10" type="primary">cmk</name>
    <name evidence="10" type="ORF">ACFFIT_10030</name>
</gene>
<dbReference type="InterPro" id="IPR027417">
    <property type="entry name" value="P-loop_NTPase"/>
</dbReference>
<comment type="caution">
    <text evidence="10">The sequence shown here is derived from an EMBL/GenBank/DDBJ whole genome shotgun (WGS) entry which is preliminary data.</text>
</comment>
<keyword evidence="8" id="KW-0963">Cytoplasm</keyword>
<comment type="similarity">
    <text evidence="1 8">Belongs to the cytidylate kinase family. Type 1 subfamily.</text>
</comment>
<dbReference type="EC" id="2.7.4.25" evidence="8"/>
<evidence type="ECO:0000256" key="4">
    <source>
        <dbReference type="ARBA" id="ARBA00022777"/>
    </source>
</evidence>
<dbReference type="EMBL" id="JBHLXE010000100">
    <property type="protein sequence ID" value="MFC0180413.1"/>
    <property type="molecule type" value="Genomic_DNA"/>
</dbReference>
<evidence type="ECO:0000259" key="9">
    <source>
        <dbReference type="Pfam" id="PF02224"/>
    </source>
</evidence>
<reference evidence="10 11" key="1">
    <citation type="submission" date="2024-09" db="EMBL/GenBank/DDBJ databases">
        <authorList>
            <person name="Sun Q."/>
            <person name="Mori K."/>
        </authorList>
    </citation>
    <scope>NUCLEOTIDE SEQUENCE [LARGE SCALE GENOMIC DNA]</scope>
    <source>
        <strain evidence="10 11">CCM 8545</strain>
    </source>
</reference>
<dbReference type="NCBIfam" id="TIGR00017">
    <property type="entry name" value="cmk"/>
    <property type="match status" value="1"/>
</dbReference>
<evidence type="ECO:0000313" key="11">
    <source>
        <dbReference type="Proteomes" id="UP001589758"/>
    </source>
</evidence>
<accession>A0ABV6CBP9</accession>
<evidence type="ECO:0000256" key="3">
    <source>
        <dbReference type="ARBA" id="ARBA00022741"/>
    </source>
</evidence>
<evidence type="ECO:0000256" key="2">
    <source>
        <dbReference type="ARBA" id="ARBA00022679"/>
    </source>
</evidence>
<sequence length="225" mass="24863">MNSEIKIITVDGPSGVGKGTLSQSLANHFGFHLLDSGAIYRVLALYLIQNDEQDALEDEIVQFAQAMDVCFGSKTQKVQVLLSKQDVSELIRAEHVGTLASKIAALPKVREQLLQKQIDFAKLPGLVADGRDMGTVVFPKAFAKLFIDASSEARALRRVNQLKERGLSFNYHTVLDDIIQRDIRDRTRTIAPLVPAEDALVIDTTSLRIDEVFKKALNFVEGKLG</sequence>
<keyword evidence="11" id="KW-1185">Reference proteome</keyword>
<comment type="catalytic activity">
    <reaction evidence="7 8">
        <text>CMP + ATP = CDP + ADP</text>
        <dbReference type="Rhea" id="RHEA:11600"/>
        <dbReference type="ChEBI" id="CHEBI:30616"/>
        <dbReference type="ChEBI" id="CHEBI:58069"/>
        <dbReference type="ChEBI" id="CHEBI:60377"/>
        <dbReference type="ChEBI" id="CHEBI:456216"/>
        <dbReference type="EC" id="2.7.4.25"/>
    </reaction>
</comment>
<dbReference type="InterPro" id="IPR011994">
    <property type="entry name" value="Cytidylate_kinase_dom"/>
</dbReference>
<evidence type="ECO:0000256" key="7">
    <source>
        <dbReference type="ARBA" id="ARBA00048478"/>
    </source>
</evidence>
<dbReference type="GO" id="GO:0016301">
    <property type="term" value="F:kinase activity"/>
    <property type="evidence" value="ECO:0007669"/>
    <property type="project" value="UniProtKB-KW"/>
</dbReference>
<proteinExistence type="inferred from homology"/>
<keyword evidence="5 8" id="KW-0067">ATP-binding</keyword>
<dbReference type="Proteomes" id="UP001589758">
    <property type="component" value="Unassembled WGS sequence"/>
</dbReference>
<comment type="catalytic activity">
    <reaction evidence="6 8">
        <text>dCMP + ATP = dCDP + ADP</text>
        <dbReference type="Rhea" id="RHEA:25094"/>
        <dbReference type="ChEBI" id="CHEBI:30616"/>
        <dbReference type="ChEBI" id="CHEBI:57566"/>
        <dbReference type="ChEBI" id="CHEBI:58593"/>
        <dbReference type="ChEBI" id="CHEBI:456216"/>
        <dbReference type="EC" id="2.7.4.25"/>
    </reaction>
</comment>
<evidence type="ECO:0000256" key="8">
    <source>
        <dbReference type="HAMAP-Rule" id="MF_00238"/>
    </source>
</evidence>
<evidence type="ECO:0000256" key="1">
    <source>
        <dbReference type="ARBA" id="ARBA00009427"/>
    </source>
</evidence>